<evidence type="ECO:0000256" key="2">
    <source>
        <dbReference type="ARBA" id="ARBA00022573"/>
    </source>
</evidence>
<dbReference type="NCBIfam" id="TIGR02467">
    <property type="entry name" value="CbiE"/>
    <property type="match status" value="1"/>
</dbReference>
<dbReference type="InterPro" id="IPR050714">
    <property type="entry name" value="Cobalamin_biosynth_MTase"/>
</dbReference>
<dbReference type="UniPathway" id="UPA00148"/>
<dbReference type="GO" id="GO:0008276">
    <property type="term" value="F:protein methyltransferase activity"/>
    <property type="evidence" value="ECO:0007669"/>
    <property type="project" value="InterPro"/>
</dbReference>
<dbReference type="PIRSF" id="PIRSF036428">
    <property type="entry name" value="CobL"/>
    <property type="match status" value="1"/>
</dbReference>
<comment type="pathway">
    <text evidence="1">Cofactor biosynthesis; adenosylcobalamin biosynthesis.</text>
</comment>
<gene>
    <name evidence="7" type="primary">cbiE</name>
    <name evidence="7" type="ORF">I6I10_09735</name>
</gene>
<dbReference type="EMBL" id="CP066007">
    <property type="protein sequence ID" value="QQB45762.1"/>
    <property type="molecule type" value="Genomic_DNA"/>
</dbReference>
<evidence type="ECO:0000256" key="4">
    <source>
        <dbReference type="ARBA" id="ARBA00022679"/>
    </source>
</evidence>
<dbReference type="GeneID" id="92760034"/>
<keyword evidence="2" id="KW-0169">Cobalamin biosynthesis</keyword>
<dbReference type="Proteomes" id="UP000596145">
    <property type="component" value="Chromosome"/>
</dbReference>
<dbReference type="Pfam" id="PF00590">
    <property type="entry name" value="TP_methylase"/>
    <property type="match status" value="1"/>
</dbReference>
<reference evidence="7 8" key="1">
    <citation type="submission" date="2020-12" db="EMBL/GenBank/DDBJ databases">
        <title>FDA dAtabase for Regulatory Grade micrObial Sequences (FDA-ARGOS): Supporting development and validation of Infectious Disease Dx tests.</title>
        <authorList>
            <person name="Sproer C."/>
            <person name="Gronow S."/>
            <person name="Severitt S."/>
            <person name="Schroder I."/>
            <person name="Tallon L."/>
            <person name="Sadzewicz L."/>
            <person name="Zhao X."/>
            <person name="Boylan J."/>
            <person name="Ott S."/>
            <person name="Bowen H."/>
            <person name="Vavikolanu K."/>
            <person name="Mehta A."/>
            <person name="Aluvathingal J."/>
            <person name="Nadendla S."/>
            <person name="Lowell S."/>
            <person name="Myers T."/>
            <person name="Yan Y."/>
            <person name="Sichtig H."/>
        </authorList>
    </citation>
    <scope>NUCLEOTIDE SEQUENCE [LARGE SCALE GENOMIC DNA]</scope>
    <source>
        <strain evidence="7 8">FDAARGOS_1053</strain>
    </source>
</reference>
<dbReference type="InterPro" id="IPR006365">
    <property type="entry name" value="Cbl_synth_CobL"/>
</dbReference>
<sequence length="397" mass="41168">MITIVGIGCDGPHGITARARQAISTADILVGGQRHLDMVSALNPHADTHTWPRPLAPGIAPLFGSFPASAQVTVLASGDPLFHGVGTTLLRELPGADFTVYPHVSSATLACARLGWTVEDTPVVSLTTSHPDEVVPLVQSGRRFLVLGTPGAVAAALGSDYGNSALTALADLGGTEESITHGTVAAPPEPGSSLVVTAVEPSGPQESALPGLVDDQFLNDGQLTKQAVRVHGVTALRPLPNQHLWDIGGGAGSIAIEFCRSTPGTSARVFERNEERATRIEDNAQRLGVSRRVSVSRGDAGTSIAGLTERPDAVFIGGGLSDKEMVDAAYAALVPGGRIVAHAVTLESVGRLVELCSRYGGELTSVAISKHHAVGRFTTLQPALPVIQWVAVKETES</sequence>
<keyword evidence="3 7" id="KW-0489">Methyltransferase</keyword>
<dbReference type="Gene3D" id="3.40.1010.10">
    <property type="entry name" value="Cobalt-precorrin-4 Transmethylase, Domain 1"/>
    <property type="match status" value="1"/>
</dbReference>
<dbReference type="OrthoDB" id="9787825at2"/>
<dbReference type="NCBIfam" id="TIGR02469">
    <property type="entry name" value="CbiT"/>
    <property type="match status" value="1"/>
</dbReference>
<dbReference type="GO" id="GO:0009236">
    <property type="term" value="P:cobalamin biosynthetic process"/>
    <property type="evidence" value="ECO:0007669"/>
    <property type="project" value="UniProtKB-UniPathway"/>
</dbReference>
<dbReference type="CDD" id="cd11644">
    <property type="entry name" value="Precorrin-6Y-MT"/>
    <property type="match status" value="1"/>
</dbReference>
<dbReference type="SUPFAM" id="SSF53790">
    <property type="entry name" value="Tetrapyrrole methylase"/>
    <property type="match status" value="1"/>
</dbReference>
<dbReference type="SUPFAM" id="SSF53335">
    <property type="entry name" value="S-adenosyl-L-methionine-dependent methyltransferases"/>
    <property type="match status" value="1"/>
</dbReference>
<name>A0A7T4EE91_9CORY</name>
<proteinExistence type="predicted"/>
<accession>A0A7T4EE91</accession>
<evidence type="ECO:0000256" key="3">
    <source>
        <dbReference type="ARBA" id="ARBA00022603"/>
    </source>
</evidence>
<organism evidence="7 8">
    <name type="scientific">Corynebacterium glucuronolyticum</name>
    <dbReference type="NCBI Taxonomy" id="39791"/>
    <lineage>
        <taxon>Bacteria</taxon>
        <taxon>Bacillati</taxon>
        <taxon>Actinomycetota</taxon>
        <taxon>Actinomycetes</taxon>
        <taxon>Mycobacteriales</taxon>
        <taxon>Corynebacteriaceae</taxon>
        <taxon>Corynebacterium</taxon>
    </lineage>
</organism>
<evidence type="ECO:0000313" key="7">
    <source>
        <dbReference type="EMBL" id="QQB45762.1"/>
    </source>
</evidence>
<dbReference type="InterPro" id="IPR000878">
    <property type="entry name" value="4pyrrol_Mease"/>
</dbReference>
<dbReference type="PANTHER" id="PTHR43182:SF1">
    <property type="entry name" value="COBALT-PRECORRIN-7 C(5)-METHYLTRANSFERASE"/>
    <property type="match status" value="1"/>
</dbReference>
<dbReference type="InterPro" id="IPR012818">
    <property type="entry name" value="CbiE"/>
</dbReference>
<feature type="domain" description="Tetrapyrrole methylase" evidence="6">
    <location>
        <begin position="1"/>
        <end position="185"/>
    </location>
</feature>
<keyword evidence="4 7" id="KW-0808">Transferase</keyword>
<dbReference type="InterPro" id="IPR014777">
    <property type="entry name" value="4pyrrole_Mease_sub1"/>
</dbReference>
<dbReference type="InterPro" id="IPR035996">
    <property type="entry name" value="4pyrrol_Methylase_sf"/>
</dbReference>
<evidence type="ECO:0000256" key="1">
    <source>
        <dbReference type="ARBA" id="ARBA00004953"/>
    </source>
</evidence>
<dbReference type="RefSeq" id="WP_084036345.1">
    <property type="nucleotide sequence ID" value="NZ_CP066007.1"/>
</dbReference>
<dbReference type="InterPro" id="IPR014008">
    <property type="entry name" value="Cbl_synth_MTase_CbiT"/>
</dbReference>
<dbReference type="GO" id="GO:0032259">
    <property type="term" value="P:methylation"/>
    <property type="evidence" value="ECO:0007669"/>
    <property type="project" value="UniProtKB-KW"/>
</dbReference>
<dbReference type="InterPro" id="IPR029063">
    <property type="entry name" value="SAM-dependent_MTases_sf"/>
</dbReference>
<protein>
    <submittedName>
        <fullName evidence="7">Precorrin-6y C5,15-methyltransferase (Decarboxylating) subunit CbiE</fullName>
    </submittedName>
</protein>
<keyword evidence="5" id="KW-0949">S-adenosyl-L-methionine</keyword>
<evidence type="ECO:0000313" key="8">
    <source>
        <dbReference type="Proteomes" id="UP000596145"/>
    </source>
</evidence>
<dbReference type="AlphaFoldDB" id="A0A7T4EE91"/>
<dbReference type="CDD" id="cd02440">
    <property type="entry name" value="AdoMet_MTases"/>
    <property type="match status" value="1"/>
</dbReference>
<dbReference type="Gene3D" id="3.40.50.150">
    <property type="entry name" value="Vaccinia Virus protein VP39"/>
    <property type="match status" value="1"/>
</dbReference>
<evidence type="ECO:0000259" key="6">
    <source>
        <dbReference type="Pfam" id="PF00590"/>
    </source>
</evidence>
<dbReference type="PANTHER" id="PTHR43182">
    <property type="entry name" value="COBALT-PRECORRIN-6B C(15)-METHYLTRANSFERASE (DECARBOXYLATING)"/>
    <property type="match status" value="1"/>
</dbReference>
<evidence type="ECO:0000256" key="5">
    <source>
        <dbReference type="ARBA" id="ARBA00022691"/>
    </source>
</evidence>